<keyword evidence="1" id="KW-1133">Transmembrane helix</keyword>
<evidence type="ECO:0000313" key="2">
    <source>
        <dbReference type="EMBL" id="MFK2930253.1"/>
    </source>
</evidence>
<feature type="transmembrane region" description="Helical" evidence="1">
    <location>
        <begin position="77"/>
        <end position="95"/>
    </location>
</feature>
<reference evidence="2 3" key="1">
    <citation type="submission" date="2020-10" db="EMBL/GenBank/DDBJ databases">
        <title>Phylogeny of dyella-like bacteria.</title>
        <authorList>
            <person name="Fu J."/>
        </authorList>
    </citation>
    <scope>NUCLEOTIDE SEQUENCE [LARGE SCALE GENOMIC DNA]</scope>
    <source>
        <strain evidence="2 3">DKC-1</strain>
    </source>
</reference>
<sequence>MLLTAMLMRRQRAIVRAFEQAGAVTVDSARSVEQLGLPVGMAWQQLASLAVLRSPASGRWFLDRPNWQRLCRRRLRLAGAVAAALLLVLLFAWSMRWR</sequence>
<keyword evidence="1" id="KW-0812">Transmembrane</keyword>
<accession>A0ABW8KH62</accession>
<organism evidence="2 3">
    <name type="scientific">Dyella agri</name>
    <dbReference type="NCBI Taxonomy" id="1926869"/>
    <lineage>
        <taxon>Bacteria</taxon>
        <taxon>Pseudomonadati</taxon>
        <taxon>Pseudomonadota</taxon>
        <taxon>Gammaproteobacteria</taxon>
        <taxon>Lysobacterales</taxon>
        <taxon>Rhodanobacteraceae</taxon>
        <taxon>Dyella</taxon>
    </lineage>
</organism>
<gene>
    <name evidence="2" type="ORF">ISP14_05545</name>
</gene>
<proteinExistence type="predicted"/>
<protein>
    <submittedName>
        <fullName evidence="2">Uncharacterized protein</fullName>
    </submittedName>
</protein>
<keyword evidence="1" id="KW-0472">Membrane</keyword>
<dbReference type="Proteomes" id="UP001620397">
    <property type="component" value="Unassembled WGS sequence"/>
</dbReference>
<dbReference type="EMBL" id="JADIKL010000002">
    <property type="protein sequence ID" value="MFK2930253.1"/>
    <property type="molecule type" value="Genomic_DNA"/>
</dbReference>
<name>A0ABW8KH62_9GAMM</name>
<evidence type="ECO:0000313" key="3">
    <source>
        <dbReference type="Proteomes" id="UP001620397"/>
    </source>
</evidence>
<comment type="caution">
    <text evidence="2">The sequence shown here is derived from an EMBL/GenBank/DDBJ whole genome shotgun (WGS) entry which is preliminary data.</text>
</comment>
<keyword evidence="3" id="KW-1185">Reference proteome</keyword>
<dbReference type="RefSeq" id="WP_404536933.1">
    <property type="nucleotide sequence ID" value="NZ_JADIKL010000002.1"/>
</dbReference>
<evidence type="ECO:0000256" key="1">
    <source>
        <dbReference type="SAM" id="Phobius"/>
    </source>
</evidence>